<name>A0A1U7Z0N1_NELNU</name>
<dbReference type="RefSeq" id="XP_010244099.1">
    <property type="nucleotide sequence ID" value="XM_010245797.2"/>
</dbReference>
<evidence type="ECO:0000313" key="3">
    <source>
        <dbReference type="Proteomes" id="UP000189703"/>
    </source>
</evidence>
<keyword evidence="2" id="KW-0472">Membrane</keyword>
<evidence type="ECO:0000256" key="1">
    <source>
        <dbReference type="SAM" id="MobiDB-lite"/>
    </source>
</evidence>
<evidence type="ECO:0000256" key="2">
    <source>
        <dbReference type="SAM" id="Phobius"/>
    </source>
</evidence>
<gene>
    <name evidence="4" type="primary">LOC104588009</name>
</gene>
<feature type="transmembrane region" description="Helical" evidence="2">
    <location>
        <begin position="132"/>
        <end position="151"/>
    </location>
</feature>
<accession>A0A1U7Z0N1</accession>
<dbReference type="OMA" id="KPWEEMT"/>
<organism evidence="3 4">
    <name type="scientific">Nelumbo nucifera</name>
    <name type="common">Sacred lotus</name>
    <dbReference type="NCBI Taxonomy" id="4432"/>
    <lineage>
        <taxon>Eukaryota</taxon>
        <taxon>Viridiplantae</taxon>
        <taxon>Streptophyta</taxon>
        <taxon>Embryophyta</taxon>
        <taxon>Tracheophyta</taxon>
        <taxon>Spermatophyta</taxon>
        <taxon>Magnoliopsida</taxon>
        <taxon>Proteales</taxon>
        <taxon>Nelumbonaceae</taxon>
        <taxon>Nelumbo</taxon>
    </lineage>
</organism>
<feature type="region of interest" description="Disordered" evidence="1">
    <location>
        <begin position="34"/>
        <end position="104"/>
    </location>
</feature>
<dbReference type="PANTHER" id="PTHR36347:SF1">
    <property type="entry name" value="EXPRESSED PROTEIN"/>
    <property type="match status" value="1"/>
</dbReference>
<reference evidence="4" key="1">
    <citation type="submission" date="2025-08" db="UniProtKB">
        <authorList>
            <consortium name="RefSeq"/>
        </authorList>
    </citation>
    <scope>IDENTIFICATION</scope>
</reference>
<keyword evidence="2" id="KW-0812">Transmembrane</keyword>
<dbReference type="FunCoup" id="A0A1U7Z0N1">
    <property type="interactions" value="471"/>
</dbReference>
<proteinExistence type="predicted"/>
<dbReference type="Proteomes" id="UP000189703">
    <property type="component" value="Unplaced"/>
</dbReference>
<dbReference type="AlphaFoldDB" id="A0A1U7Z0N1"/>
<dbReference type="PANTHER" id="PTHR36347">
    <property type="entry name" value="EXPRESSED PROTEIN"/>
    <property type="match status" value="1"/>
</dbReference>
<dbReference type="eggNOG" id="ENOG502S2EA">
    <property type="taxonomic scope" value="Eukaryota"/>
</dbReference>
<evidence type="ECO:0000313" key="4">
    <source>
        <dbReference type="RefSeq" id="XP_010244099.1"/>
    </source>
</evidence>
<protein>
    <submittedName>
        <fullName evidence="4">Uncharacterized protein LOC104588009</fullName>
    </submittedName>
</protein>
<keyword evidence="2" id="KW-1133">Transmembrane helix</keyword>
<sequence>MEASALPSLCPKPSTLFLINKPFTTQIFLHTAPRRVQPLRAGPDGSSGSTGANGDGGDTPPPVTPAVAPPEKVEIRFRRGSRRRSRQQDGNSAGGLPKAPAPPKDWELMTITEKAVELYMGEKGLLFWLNKFAYASIFIIIGGWILFRFVGPSLGLYQLDSSPLPPSAMFKGS</sequence>
<dbReference type="GeneID" id="104588009"/>
<feature type="compositionally biased region" description="Pro residues" evidence="1">
    <location>
        <begin position="59"/>
        <end position="68"/>
    </location>
</feature>
<dbReference type="OrthoDB" id="1925898at2759"/>
<dbReference type="KEGG" id="nnu:104588009"/>
<keyword evidence="3" id="KW-1185">Reference proteome</keyword>